<comment type="similarity">
    <text evidence="1">Belongs to the cullin family.</text>
</comment>
<dbReference type="SUPFAM" id="SSF74788">
    <property type="entry name" value="Cullin repeat-like"/>
    <property type="match status" value="1"/>
</dbReference>
<keyword evidence="2" id="KW-0677">Repeat</keyword>
<protein>
    <recommendedName>
        <fullName evidence="8">NACHT domain-containing protein</fullName>
    </recommendedName>
</protein>
<dbReference type="EMBL" id="JANIEX010000272">
    <property type="protein sequence ID" value="KAJ3569750.1"/>
    <property type="molecule type" value="Genomic_DNA"/>
</dbReference>
<feature type="compositionally biased region" description="Low complexity" evidence="3">
    <location>
        <begin position="685"/>
        <end position="700"/>
    </location>
</feature>
<gene>
    <name evidence="6" type="ORF">NP233_g4844</name>
</gene>
<dbReference type="InterPro" id="IPR016159">
    <property type="entry name" value="Cullin_repeat-like_dom_sf"/>
</dbReference>
<comment type="caution">
    <text evidence="6">The sequence shown here is derived from an EMBL/GenBank/DDBJ whole genome shotgun (WGS) entry which is preliminary data.</text>
</comment>
<evidence type="ECO:0000259" key="4">
    <source>
        <dbReference type="Pfam" id="PF00888"/>
    </source>
</evidence>
<feature type="compositionally biased region" description="Pro residues" evidence="3">
    <location>
        <begin position="39"/>
        <end position="56"/>
    </location>
</feature>
<feature type="domain" description="Nephrocystin 3-like N-terminal" evidence="5">
    <location>
        <begin position="137"/>
        <end position="290"/>
    </location>
</feature>
<feature type="region of interest" description="Disordered" evidence="3">
    <location>
        <begin position="741"/>
        <end position="760"/>
    </location>
</feature>
<keyword evidence="7" id="KW-1185">Reference proteome</keyword>
<dbReference type="GO" id="GO:0031625">
    <property type="term" value="F:ubiquitin protein ligase binding"/>
    <property type="evidence" value="ECO:0007669"/>
    <property type="project" value="InterPro"/>
</dbReference>
<dbReference type="InterPro" id="IPR056884">
    <property type="entry name" value="NPHP3-like_N"/>
</dbReference>
<feature type="domain" description="Cullin N-terminal" evidence="4">
    <location>
        <begin position="1349"/>
        <end position="1623"/>
    </location>
</feature>
<dbReference type="Pfam" id="PF00888">
    <property type="entry name" value="Cullin"/>
    <property type="match status" value="1"/>
</dbReference>
<accession>A0AAD5VXL8</accession>
<sequence>MQPRPREVSPAPSGSSDQELKPSLPSRVPLSAHDQLPSSPTPPLPRATPPYSPLPHPTGYNPFDRAHDFIIKDAHFVDKSQTGHAIDPRPRSLDILFKHSMPDAFHNSLARYPPPRCHLGTREEYIKLIIQWALGESDHKEPVLWLRGPFGVGKSAIAQTGAESLKPLDKLLATLFFSRSNADRDEPLRVFPSIVYQIASLCQPFAGIIDMILQKDPSITTKSLPIQFEELIVIPLQQIDATKNGLEGGVVIIDGLDECRGTMEQREIIRIIATSARNRTTPFRWFITSRPEELIIWTMNAPSISSVVYSVELPVSREIDHEILLFLTDEFAKIRENHGLPDSWPSEEVLILLVDHTDGLWIYISTMVRFVKDENSLGPVDQLRIVLKFIGDVSNRYELPNPFAEMDFLYSLIMQRIPSIIQTRIRRILLLHSLGRSVGAIARSLGLSGEEIGRNCAFLQSVMELRGNDLCSFELHFYHASFVHFLTDVKRSGDLSIRGEFLIQYRRELLEWLHFVCSHSTDSSHFIFPAGKTLPKDMEPGEHYQSVVNTFWVLCCTSDHPIDVPTAAAISNLPFQKMLRLVPEGSHCAVIDENALNQNLPVEFRDRIIRRGEYQAPGYKTIHPIYIFGHGDNEAFAHTISLKHIAIENDRNVESIDRGEEDSEPTDGVDKPLIGGGDAPTPDGPSQSQTSPSTQESTSEIALETASPKKTQRKGEHILFRLLRRFGIRKVREKQEGVEAWAQRSGKEQGEHELTEGGMERQSHRLVQNAIHDGVPRARCAPGTRTKHIQEFFAWSMNTESAKHRMLWIEGPAGAGKTAFTNSCAMEAEKQGTLGASFFFSHENGVVDSTCFLVTICHQLAQKIEGFENALQRSLHDNPMISESTSTLDEQFRRLIVDPFLELCGQYTQIRPRTILIDGLDECQRVPTQSTIVEMVAKSIRAHGSQIPLQWVFVSRPEPHLARLFASPLIFPICQRIQLEVSTDLDAEIQVYFQSRFGIGNMSIPVVRASDEDLKILVKIVAGFYFYAAAIADFIVSPQDILGSQKRLQVVLSLSLGPNTSSAPAITSISGSLDALYRSIMNGIPMESLSVVQQALLIYCDSRDGFPMGRLPMEYLAALYFLVNHSRSREFWVEHERHWDAVAVKGLRLLDGMTRMRGIPEEIIAPCLRKLFYFTQSDLGGHSDLMEFSDGLYEYLRQNIVRWCGRSSNGEYSTALQSLQRNKFEILRRAWIAVEPDLLSQFPVGIRPGLKAIPRIMRFPTPEQENMLNKPPKPSVYEEDSMIEVYVDFVLDTALSSAYQQSSYSTFRKFIDELSALGRVDVVHSRVQSHLINHFRLLAKESKYDVDGTSLFGLYVDEWVKYDRAMSSIFWNHESLKKVSMLVWETEFYRPLQSETLQLTEAALHLINCWRRRELISNQPRAFVQSLCNMSNVAHATPRHSFSEVYSVDFRNRFLKNTREIYSREEAFVSDDTLLANLQRVGDCLDKERELLFSLDLPLYDQSNCLQHCLEILLGGHLEAIYAEFRTLLMREGEADGELRCIYLVTYPHPAASKQLCEILRVCVQETLTATIARFTTNNGAIVNSEACALAVCEDHDRFLGMIHRIFMGEHQFKRSINQALDHISLMQSEVKGWVRVAQDA</sequence>
<organism evidence="6 7">
    <name type="scientific">Leucocoprinus birnbaumii</name>
    <dbReference type="NCBI Taxonomy" id="56174"/>
    <lineage>
        <taxon>Eukaryota</taxon>
        <taxon>Fungi</taxon>
        <taxon>Dikarya</taxon>
        <taxon>Basidiomycota</taxon>
        <taxon>Agaricomycotina</taxon>
        <taxon>Agaricomycetes</taxon>
        <taxon>Agaricomycetidae</taxon>
        <taxon>Agaricales</taxon>
        <taxon>Agaricineae</taxon>
        <taxon>Agaricaceae</taxon>
        <taxon>Leucocoprinus</taxon>
    </lineage>
</organism>
<feature type="region of interest" description="Disordered" evidence="3">
    <location>
        <begin position="654"/>
        <end position="712"/>
    </location>
</feature>
<evidence type="ECO:0000313" key="6">
    <source>
        <dbReference type="EMBL" id="KAJ3569750.1"/>
    </source>
</evidence>
<dbReference type="Gene3D" id="3.40.50.300">
    <property type="entry name" value="P-loop containing nucleotide triphosphate hydrolases"/>
    <property type="match status" value="1"/>
</dbReference>
<proteinExistence type="inferred from homology"/>
<dbReference type="SUPFAM" id="SSF52540">
    <property type="entry name" value="P-loop containing nucleoside triphosphate hydrolases"/>
    <property type="match status" value="2"/>
</dbReference>
<feature type="compositionally biased region" description="Basic and acidic residues" evidence="3">
    <location>
        <begin position="745"/>
        <end position="760"/>
    </location>
</feature>
<evidence type="ECO:0000256" key="3">
    <source>
        <dbReference type="SAM" id="MobiDB-lite"/>
    </source>
</evidence>
<dbReference type="Proteomes" id="UP001213000">
    <property type="component" value="Unassembled WGS sequence"/>
</dbReference>
<evidence type="ECO:0000259" key="5">
    <source>
        <dbReference type="Pfam" id="PF24883"/>
    </source>
</evidence>
<evidence type="ECO:0000313" key="7">
    <source>
        <dbReference type="Proteomes" id="UP001213000"/>
    </source>
</evidence>
<feature type="region of interest" description="Disordered" evidence="3">
    <location>
        <begin position="1"/>
        <end position="59"/>
    </location>
</feature>
<dbReference type="InterPro" id="IPR001373">
    <property type="entry name" value="Cullin_N"/>
</dbReference>
<dbReference type="GO" id="GO:0006511">
    <property type="term" value="P:ubiquitin-dependent protein catabolic process"/>
    <property type="evidence" value="ECO:0007669"/>
    <property type="project" value="InterPro"/>
</dbReference>
<feature type="domain" description="Nephrocystin 3-like N-terminal" evidence="5">
    <location>
        <begin position="790"/>
        <end position="956"/>
    </location>
</feature>
<evidence type="ECO:0000256" key="1">
    <source>
        <dbReference type="ARBA" id="ARBA00006019"/>
    </source>
</evidence>
<evidence type="ECO:0008006" key="8">
    <source>
        <dbReference type="Google" id="ProtNLM"/>
    </source>
</evidence>
<dbReference type="PANTHER" id="PTHR10039:SF14">
    <property type="entry name" value="NACHT DOMAIN-CONTAINING PROTEIN"/>
    <property type="match status" value="1"/>
</dbReference>
<dbReference type="Gene3D" id="1.20.1310.10">
    <property type="entry name" value="Cullin Repeats"/>
    <property type="match status" value="1"/>
</dbReference>
<reference evidence="6" key="1">
    <citation type="submission" date="2022-07" db="EMBL/GenBank/DDBJ databases">
        <title>Genome Sequence of Leucocoprinus birnbaumii.</title>
        <authorList>
            <person name="Buettner E."/>
        </authorList>
    </citation>
    <scope>NUCLEOTIDE SEQUENCE</scope>
    <source>
        <strain evidence="6">VT141</strain>
    </source>
</reference>
<evidence type="ECO:0000256" key="2">
    <source>
        <dbReference type="ARBA" id="ARBA00022737"/>
    </source>
</evidence>
<dbReference type="InterPro" id="IPR027417">
    <property type="entry name" value="P-loop_NTPase"/>
</dbReference>
<dbReference type="PANTHER" id="PTHR10039">
    <property type="entry name" value="AMELOGENIN"/>
    <property type="match status" value="1"/>
</dbReference>
<dbReference type="Pfam" id="PF24883">
    <property type="entry name" value="NPHP3_N"/>
    <property type="match status" value="2"/>
</dbReference>
<name>A0AAD5VXL8_9AGAR</name>